<dbReference type="InterPro" id="IPR000836">
    <property type="entry name" value="PRTase_dom"/>
</dbReference>
<dbReference type="PANTHER" id="PTHR47505">
    <property type="entry name" value="DNA UTILIZATION PROTEIN YHGH"/>
    <property type="match status" value="1"/>
</dbReference>
<proteinExistence type="inferred from homology"/>
<dbReference type="PANTHER" id="PTHR47505:SF1">
    <property type="entry name" value="DNA UTILIZATION PROTEIN YHGH"/>
    <property type="match status" value="1"/>
</dbReference>
<dbReference type="Gene3D" id="3.40.50.2020">
    <property type="match status" value="1"/>
</dbReference>
<dbReference type="InterPro" id="IPR051910">
    <property type="entry name" value="ComF/GntX_DNA_util-trans"/>
</dbReference>
<comment type="similarity">
    <text evidence="1">Belongs to the ComF/GntX family.</text>
</comment>
<dbReference type="RefSeq" id="WP_179668710.1">
    <property type="nucleotide sequence ID" value="NZ_JACCFP010000001.1"/>
</dbReference>
<comment type="caution">
    <text evidence="2">The sequence shown here is derived from an EMBL/GenBank/DDBJ whole genome shotgun (WGS) entry which is preliminary data.</text>
</comment>
<evidence type="ECO:0000256" key="1">
    <source>
        <dbReference type="ARBA" id="ARBA00008007"/>
    </source>
</evidence>
<accession>A0A853C771</accession>
<name>A0A853C771_9ACTN</name>
<evidence type="ECO:0000313" key="3">
    <source>
        <dbReference type="Proteomes" id="UP000530424"/>
    </source>
</evidence>
<sequence length="240" mass="24425">MTGWLGDGFLDLFLGGACLGCDRPGRLLCRDCAAALPATGHCTPPTPTPPGLVPPFATGEYAGLLRDLVLGHKERRAHGLAAPLGRQLARAVGAAVAELAPGSAVPVVLVPVPSRAAAVRARGHDPTLTMTRRAARTLRDAGRSALVARLLRLRPGVADQAGLTAGERRDNLAGSMACPAGAVARLARRAPVAHVVVCDDVLTTGATAREAQRALAAAGVPPLAIATVAATARRGVPTKL</sequence>
<dbReference type="AlphaFoldDB" id="A0A853C771"/>
<keyword evidence="2" id="KW-0808">Transferase</keyword>
<keyword evidence="3" id="KW-1185">Reference proteome</keyword>
<dbReference type="GO" id="GO:0016757">
    <property type="term" value="F:glycosyltransferase activity"/>
    <property type="evidence" value="ECO:0007669"/>
    <property type="project" value="UniProtKB-KW"/>
</dbReference>
<dbReference type="CDD" id="cd06223">
    <property type="entry name" value="PRTases_typeI"/>
    <property type="match status" value="1"/>
</dbReference>
<keyword evidence="2" id="KW-0328">Glycosyltransferase</keyword>
<organism evidence="2 3">
    <name type="scientific">Nocardioides thalensis</name>
    <dbReference type="NCBI Taxonomy" id="1914755"/>
    <lineage>
        <taxon>Bacteria</taxon>
        <taxon>Bacillati</taxon>
        <taxon>Actinomycetota</taxon>
        <taxon>Actinomycetes</taxon>
        <taxon>Propionibacteriales</taxon>
        <taxon>Nocardioidaceae</taxon>
        <taxon>Nocardioides</taxon>
    </lineage>
</organism>
<gene>
    <name evidence="2" type="ORF">HNR19_003026</name>
</gene>
<dbReference type="Proteomes" id="UP000530424">
    <property type="component" value="Unassembled WGS sequence"/>
</dbReference>
<dbReference type="EMBL" id="JACCFP010000001">
    <property type="protein sequence ID" value="NYJ02328.1"/>
    <property type="molecule type" value="Genomic_DNA"/>
</dbReference>
<protein>
    <submittedName>
        <fullName evidence="2">Putative amidophosphoribosyltransferase</fullName>
    </submittedName>
</protein>
<reference evidence="2 3" key="1">
    <citation type="submission" date="2020-07" db="EMBL/GenBank/DDBJ databases">
        <title>Sequencing the genomes of 1000 actinobacteria strains.</title>
        <authorList>
            <person name="Klenk H.-P."/>
        </authorList>
    </citation>
    <scope>NUCLEOTIDE SEQUENCE [LARGE SCALE GENOMIC DNA]</scope>
    <source>
        <strain evidence="2 3">DSM 103833</strain>
    </source>
</reference>
<dbReference type="InterPro" id="IPR029057">
    <property type="entry name" value="PRTase-like"/>
</dbReference>
<dbReference type="SUPFAM" id="SSF53271">
    <property type="entry name" value="PRTase-like"/>
    <property type="match status" value="1"/>
</dbReference>
<evidence type="ECO:0000313" key="2">
    <source>
        <dbReference type="EMBL" id="NYJ02328.1"/>
    </source>
</evidence>